<sequence>MGARPGNRGIPMQQQQDGDPRARLLEERGADVRLAPNHRLKRRAVESAHPPPAQEVLGTVADALAASGVRRDKNRAGCPRFTLQTGDGDLDSKFSTDKPHSEKFPSATFRLSEWLHHAGTCASPRHASDATNAIAPSRVCTAGAGLTVASGPARFRDSPTTGF</sequence>
<dbReference type="Proteomes" id="UP001638806">
    <property type="component" value="Unassembled WGS sequence"/>
</dbReference>
<dbReference type="EMBL" id="JBGNUJ010000007">
    <property type="protein sequence ID" value="KAL3957246.1"/>
    <property type="molecule type" value="Genomic_DNA"/>
</dbReference>
<organism evidence="1 2">
    <name type="scientific">Purpureocillium lilacinum</name>
    <name type="common">Paecilomyces lilacinus</name>
    <dbReference type="NCBI Taxonomy" id="33203"/>
    <lineage>
        <taxon>Eukaryota</taxon>
        <taxon>Fungi</taxon>
        <taxon>Dikarya</taxon>
        <taxon>Ascomycota</taxon>
        <taxon>Pezizomycotina</taxon>
        <taxon>Sordariomycetes</taxon>
        <taxon>Hypocreomycetidae</taxon>
        <taxon>Hypocreales</taxon>
        <taxon>Ophiocordycipitaceae</taxon>
        <taxon>Purpureocillium</taxon>
    </lineage>
</organism>
<proteinExistence type="predicted"/>
<evidence type="ECO:0000313" key="2">
    <source>
        <dbReference type="Proteomes" id="UP001638806"/>
    </source>
</evidence>
<reference evidence="1" key="1">
    <citation type="submission" date="2024-12" db="EMBL/GenBank/DDBJ databases">
        <title>Comparative genomics and development of molecular markers within Purpureocillium lilacinum and among Purpureocillium species.</title>
        <authorList>
            <person name="Yeh Z.-Y."/>
            <person name="Ni N.-T."/>
            <person name="Lo P.-H."/>
            <person name="Mushyakhwo K."/>
            <person name="Lin C.-F."/>
            <person name="Nai Y.-S."/>
        </authorList>
    </citation>
    <scope>NUCLEOTIDE SEQUENCE</scope>
    <source>
        <strain evidence="1">NCHU-NPUST-175</strain>
    </source>
</reference>
<evidence type="ECO:0000313" key="1">
    <source>
        <dbReference type="EMBL" id="KAL3957246.1"/>
    </source>
</evidence>
<name>A0ACC4DLV8_PURLI</name>
<accession>A0ACC4DLV8</accession>
<gene>
    <name evidence="1" type="ORF">ACCO45_007824</name>
</gene>
<protein>
    <submittedName>
        <fullName evidence="1">Uncharacterized protein</fullName>
    </submittedName>
</protein>
<keyword evidence="2" id="KW-1185">Reference proteome</keyword>
<comment type="caution">
    <text evidence="1">The sequence shown here is derived from an EMBL/GenBank/DDBJ whole genome shotgun (WGS) entry which is preliminary data.</text>
</comment>